<dbReference type="GeneID" id="39580394"/>
<name>A0A3N2PVT7_SODAK</name>
<dbReference type="STRING" id="1314773.A0A3N2PVT7"/>
<evidence type="ECO:0000313" key="3">
    <source>
        <dbReference type="Proteomes" id="UP000272025"/>
    </source>
</evidence>
<dbReference type="AlphaFoldDB" id="A0A3N2PVT7"/>
<accession>A0A3N2PVT7</accession>
<proteinExistence type="predicted"/>
<reference evidence="2 3" key="1">
    <citation type="journal article" date="2018" name="Mol. Ecol.">
        <title>The obligate alkalophilic soda-lake fungus Sodiomyces alkalinus has shifted to a protein diet.</title>
        <authorList>
            <person name="Grum-Grzhimaylo A.A."/>
            <person name="Falkoski D.L."/>
            <person name="van den Heuvel J."/>
            <person name="Valero-Jimenez C.A."/>
            <person name="Min B."/>
            <person name="Choi I.G."/>
            <person name="Lipzen A."/>
            <person name="Daum C.G."/>
            <person name="Aanen D.K."/>
            <person name="Tsang A."/>
            <person name="Henrissat B."/>
            <person name="Bilanenko E.N."/>
            <person name="de Vries R.P."/>
            <person name="van Kan J.A.L."/>
            <person name="Grigoriev I.V."/>
            <person name="Debets A.J.M."/>
        </authorList>
    </citation>
    <scope>NUCLEOTIDE SEQUENCE [LARGE SCALE GENOMIC DNA]</scope>
    <source>
        <strain evidence="2 3">F11</strain>
    </source>
</reference>
<feature type="compositionally biased region" description="Basic and acidic residues" evidence="1">
    <location>
        <begin position="1"/>
        <end position="14"/>
    </location>
</feature>
<evidence type="ECO:0000313" key="2">
    <source>
        <dbReference type="EMBL" id="ROT38615.1"/>
    </source>
</evidence>
<dbReference type="RefSeq" id="XP_028466421.1">
    <property type="nucleotide sequence ID" value="XM_028611916.1"/>
</dbReference>
<organism evidence="2 3">
    <name type="scientific">Sodiomyces alkalinus (strain CBS 110278 / VKM F-3762 / F11)</name>
    <name type="common">Alkaliphilic filamentous fungus</name>
    <dbReference type="NCBI Taxonomy" id="1314773"/>
    <lineage>
        <taxon>Eukaryota</taxon>
        <taxon>Fungi</taxon>
        <taxon>Dikarya</taxon>
        <taxon>Ascomycota</taxon>
        <taxon>Pezizomycotina</taxon>
        <taxon>Sordariomycetes</taxon>
        <taxon>Hypocreomycetidae</taxon>
        <taxon>Glomerellales</taxon>
        <taxon>Plectosphaerellaceae</taxon>
        <taxon>Sodiomyces</taxon>
    </lineage>
</organism>
<sequence>MAKRPPEEDLEHQGKRLRKGSTSPIPGLSKKTIDFDKLYDDGNAKYKHRILQYGSDWFILRCDEHDVHFPYKAAVAAGSHLRGYSHGGSSAALPAVIEAFGIRVNGCNKEMAELNNERF</sequence>
<gene>
    <name evidence="2" type="ORF">SODALDRAFT_333224</name>
</gene>
<keyword evidence="3" id="KW-1185">Reference proteome</keyword>
<feature type="region of interest" description="Disordered" evidence="1">
    <location>
        <begin position="1"/>
        <end position="29"/>
    </location>
</feature>
<dbReference type="EMBL" id="ML119055">
    <property type="protein sequence ID" value="ROT38615.1"/>
    <property type="molecule type" value="Genomic_DNA"/>
</dbReference>
<protein>
    <submittedName>
        <fullName evidence="2">Uncharacterized protein</fullName>
    </submittedName>
</protein>
<evidence type="ECO:0000256" key="1">
    <source>
        <dbReference type="SAM" id="MobiDB-lite"/>
    </source>
</evidence>
<dbReference type="OrthoDB" id="4835412at2759"/>
<dbReference type="Proteomes" id="UP000272025">
    <property type="component" value="Unassembled WGS sequence"/>
</dbReference>